<evidence type="ECO:0008006" key="3">
    <source>
        <dbReference type="Google" id="ProtNLM"/>
    </source>
</evidence>
<dbReference type="EMBL" id="CAJOAZ010002273">
    <property type="protein sequence ID" value="CAF3912830.1"/>
    <property type="molecule type" value="Genomic_DNA"/>
</dbReference>
<sequence length="711" mass="84379">MINKLEIFPNEIFLNICSYLSWDEIVMSFWSLNKRINSLICSIFSKYNKNGIVFNKLSLSYKNFSTIMLPLILNSLSLLSSIKSIHFDEINSLCFDFILQNSFWDNNNKPIVCFPNLKSLYIDRCLLSQSLIKVLTLLIQLQLDQLTLSFHDDMYKRFNYEGESSTIISDQEEIGRMFQQLLNEIFSNKCQLISLELDITQSFYSIHQCLNSDSHLQSKTIFNEYQSYCLTLRRLHIRLDYRCFLEHLIEHVPNLEQLSVHFQSSLDKIFVSASNIETLVLSNGNWYNKIPKLEYFTLKCYVINDLEFGYLKWLLNNVNHVKKLKIYLYSGNVWKTNEMIWRSLVDANFIRQYCLPNQIINLEDFRFYIRIKCQLPLNDIEMILNSFKINPFFISHQWTNVKCFYDKNNSYQHIFSSILDKHQSFDHLLNYHSASYDLLNIRHIKISFDPSLYSLFEQFNELCPDVSCVTIDTECSDAKAEMLATLFKFEQQNLNKIQFVNVTKLQFGCCRRRATLFVSKFTAEDKVRAKLFARLISMPVQLKYLSLEKFQWLLYVIENAFDDLKENALSAVRHAEFGLPSCNIGKNESTYIGKQLVPFISTYMSHLQTLCLWRPDDFPWTSIRPSIKPERYGTYIRQWRRKLEKFPSINEHAVVFQQDLSQLIEQLKHFMFIDIYGLISFRKVESYRLMIQTHFPNSQFDVQISRFRLWV</sequence>
<evidence type="ECO:0000313" key="2">
    <source>
        <dbReference type="Proteomes" id="UP000663844"/>
    </source>
</evidence>
<reference evidence="1" key="1">
    <citation type="submission" date="2021-02" db="EMBL/GenBank/DDBJ databases">
        <authorList>
            <person name="Nowell W R."/>
        </authorList>
    </citation>
    <scope>NUCLEOTIDE SEQUENCE</scope>
</reference>
<protein>
    <recommendedName>
        <fullName evidence="3">F-box domain-containing protein</fullName>
    </recommendedName>
</protein>
<dbReference type="Proteomes" id="UP000663844">
    <property type="component" value="Unassembled WGS sequence"/>
</dbReference>
<proteinExistence type="predicted"/>
<name>A0A819IJ83_9BILA</name>
<comment type="caution">
    <text evidence="1">The sequence shown here is derived from an EMBL/GenBank/DDBJ whole genome shotgun (WGS) entry which is preliminary data.</text>
</comment>
<organism evidence="1 2">
    <name type="scientific">Adineta steineri</name>
    <dbReference type="NCBI Taxonomy" id="433720"/>
    <lineage>
        <taxon>Eukaryota</taxon>
        <taxon>Metazoa</taxon>
        <taxon>Spiralia</taxon>
        <taxon>Gnathifera</taxon>
        <taxon>Rotifera</taxon>
        <taxon>Eurotatoria</taxon>
        <taxon>Bdelloidea</taxon>
        <taxon>Adinetida</taxon>
        <taxon>Adinetidae</taxon>
        <taxon>Adineta</taxon>
    </lineage>
</organism>
<accession>A0A819IJ83</accession>
<gene>
    <name evidence="1" type="ORF">OXD698_LOCUS24581</name>
</gene>
<evidence type="ECO:0000313" key="1">
    <source>
        <dbReference type="EMBL" id="CAF3912830.1"/>
    </source>
</evidence>
<dbReference type="AlphaFoldDB" id="A0A819IJ83"/>